<sequence>MVDMSKPMQVSLVQFIFNWYYLGTRFLFSPSQVNLNGLICDEDS</sequence>
<accession>A0A2P2P278</accession>
<name>A0A2P2P278_RHIMU</name>
<evidence type="ECO:0000313" key="1">
    <source>
        <dbReference type="EMBL" id="MBX48837.1"/>
    </source>
</evidence>
<reference evidence="1" key="1">
    <citation type="submission" date="2018-02" db="EMBL/GenBank/DDBJ databases">
        <title>Rhizophora mucronata_Transcriptome.</title>
        <authorList>
            <person name="Meera S.P."/>
            <person name="Sreeshan A."/>
            <person name="Augustine A."/>
        </authorList>
    </citation>
    <scope>NUCLEOTIDE SEQUENCE</scope>
    <source>
        <tissue evidence="1">Leaf</tissue>
    </source>
</reference>
<dbReference type="AlphaFoldDB" id="A0A2P2P278"/>
<dbReference type="EMBL" id="GGEC01068353">
    <property type="protein sequence ID" value="MBX48837.1"/>
    <property type="molecule type" value="Transcribed_RNA"/>
</dbReference>
<proteinExistence type="predicted"/>
<organism evidence="1">
    <name type="scientific">Rhizophora mucronata</name>
    <name type="common">Asiatic mangrove</name>
    <dbReference type="NCBI Taxonomy" id="61149"/>
    <lineage>
        <taxon>Eukaryota</taxon>
        <taxon>Viridiplantae</taxon>
        <taxon>Streptophyta</taxon>
        <taxon>Embryophyta</taxon>
        <taxon>Tracheophyta</taxon>
        <taxon>Spermatophyta</taxon>
        <taxon>Magnoliopsida</taxon>
        <taxon>eudicotyledons</taxon>
        <taxon>Gunneridae</taxon>
        <taxon>Pentapetalae</taxon>
        <taxon>rosids</taxon>
        <taxon>fabids</taxon>
        <taxon>Malpighiales</taxon>
        <taxon>Rhizophoraceae</taxon>
        <taxon>Rhizophora</taxon>
    </lineage>
</organism>
<protein>
    <submittedName>
        <fullName evidence="1">Uncharacterized protein</fullName>
    </submittedName>
</protein>